<proteinExistence type="predicted"/>
<dbReference type="PANTHER" id="PTHR33371">
    <property type="entry name" value="INTERMEMBRANE PHOSPHOLIPID TRANSPORT SYSTEM BINDING PROTEIN MLAD-RELATED"/>
    <property type="match status" value="1"/>
</dbReference>
<sequence>MPRKFLILGGVLAVVIAAAVWVFTGGYTVKVALPAATNIIAGGTVQVNGFAAGTVKSIKAVDNQAILEIELDRAYAPLHEGAVVKVPWKAVLGERLVDVTDGPSSNAEIPSSGLLKGQMPKPTEVDQVLNALDPKTLDHLKSLINELDATSKGHEGDINATLQALGPTLKGLGGVLDAVGTDGPAIKALVVRLNNLTGTLATHQTDVRAIVAQLSRLTTQAATRQQQLRDGLRKLPGTLRTARTTLDKLPPVADEVVPLLHDLEPATDKLESVSKNLNPLLKDLRPAVRDLGPTLEDLDDLFDDAPDFLEAVYNTFPQLNRTLRVLSDPLDFLRPYTPEAAGWLSNWNSNWAPYDGNGKYARIWYQAGLSMLNANPGVMPPGIRSNPYPLPGENGGTPWKDAFGSGVK</sequence>
<dbReference type="InterPro" id="IPR003399">
    <property type="entry name" value="Mce/MlaD"/>
</dbReference>
<dbReference type="Proteomes" id="UP001428817">
    <property type="component" value="Unassembled WGS sequence"/>
</dbReference>
<evidence type="ECO:0000313" key="3">
    <source>
        <dbReference type="EMBL" id="GAA5170813.1"/>
    </source>
</evidence>
<evidence type="ECO:0000313" key="4">
    <source>
        <dbReference type="Proteomes" id="UP001428817"/>
    </source>
</evidence>
<feature type="region of interest" description="Disordered" evidence="1">
    <location>
        <begin position="386"/>
        <end position="408"/>
    </location>
</feature>
<gene>
    <name evidence="3" type="ORF">GCM10023321_68490</name>
</gene>
<organism evidence="3 4">
    <name type="scientific">Pseudonocardia eucalypti</name>
    <dbReference type="NCBI Taxonomy" id="648755"/>
    <lineage>
        <taxon>Bacteria</taxon>
        <taxon>Bacillati</taxon>
        <taxon>Actinomycetota</taxon>
        <taxon>Actinomycetes</taxon>
        <taxon>Pseudonocardiales</taxon>
        <taxon>Pseudonocardiaceae</taxon>
        <taxon>Pseudonocardia</taxon>
    </lineage>
</organism>
<feature type="domain" description="Mce/MlaD" evidence="2">
    <location>
        <begin position="26"/>
        <end position="102"/>
    </location>
</feature>
<dbReference type="PANTHER" id="PTHR33371:SF4">
    <property type="entry name" value="INTERMEMBRANE PHOSPHOLIPID TRANSPORT SYSTEM BINDING PROTEIN MLAD"/>
    <property type="match status" value="1"/>
</dbReference>
<protein>
    <recommendedName>
        <fullName evidence="2">Mce/MlaD domain-containing protein</fullName>
    </recommendedName>
</protein>
<dbReference type="RefSeq" id="WP_185063814.1">
    <property type="nucleotide sequence ID" value="NZ_BAABJP010000045.1"/>
</dbReference>
<dbReference type="Pfam" id="PF02470">
    <property type="entry name" value="MlaD"/>
    <property type="match status" value="1"/>
</dbReference>
<accession>A0ABP9R2U1</accession>
<dbReference type="EMBL" id="BAABJP010000045">
    <property type="protein sequence ID" value="GAA5170813.1"/>
    <property type="molecule type" value="Genomic_DNA"/>
</dbReference>
<reference evidence="4" key="1">
    <citation type="journal article" date="2019" name="Int. J. Syst. Evol. Microbiol.">
        <title>The Global Catalogue of Microorganisms (GCM) 10K type strain sequencing project: providing services to taxonomists for standard genome sequencing and annotation.</title>
        <authorList>
            <consortium name="The Broad Institute Genomics Platform"/>
            <consortium name="The Broad Institute Genome Sequencing Center for Infectious Disease"/>
            <person name="Wu L."/>
            <person name="Ma J."/>
        </authorList>
    </citation>
    <scope>NUCLEOTIDE SEQUENCE [LARGE SCALE GENOMIC DNA]</scope>
    <source>
        <strain evidence="4">JCM 18303</strain>
    </source>
</reference>
<evidence type="ECO:0000256" key="1">
    <source>
        <dbReference type="SAM" id="MobiDB-lite"/>
    </source>
</evidence>
<dbReference type="InterPro" id="IPR052336">
    <property type="entry name" value="MlaD_Phospholipid_Transporter"/>
</dbReference>
<keyword evidence="4" id="KW-1185">Reference proteome</keyword>
<evidence type="ECO:0000259" key="2">
    <source>
        <dbReference type="Pfam" id="PF02470"/>
    </source>
</evidence>
<name>A0ABP9R2U1_9PSEU</name>
<comment type="caution">
    <text evidence="3">The sequence shown here is derived from an EMBL/GenBank/DDBJ whole genome shotgun (WGS) entry which is preliminary data.</text>
</comment>